<keyword evidence="3" id="KW-1185">Reference proteome</keyword>
<proteinExistence type="predicted"/>
<gene>
    <name evidence="2" type="ORF">NDU88_002037</name>
</gene>
<reference evidence="2" key="1">
    <citation type="journal article" date="2022" name="bioRxiv">
        <title>Sequencing and chromosome-scale assembly of the giantPleurodeles waltlgenome.</title>
        <authorList>
            <person name="Brown T."/>
            <person name="Elewa A."/>
            <person name="Iarovenko S."/>
            <person name="Subramanian E."/>
            <person name="Araus A.J."/>
            <person name="Petzold A."/>
            <person name="Susuki M."/>
            <person name="Suzuki K.-i.T."/>
            <person name="Hayashi T."/>
            <person name="Toyoda A."/>
            <person name="Oliveira C."/>
            <person name="Osipova E."/>
            <person name="Leigh N.D."/>
            <person name="Simon A."/>
            <person name="Yun M.H."/>
        </authorList>
    </citation>
    <scope>NUCLEOTIDE SEQUENCE</scope>
    <source>
        <strain evidence="2">20211129_DDA</strain>
        <tissue evidence="2">Liver</tissue>
    </source>
</reference>
<evidence type="ECO:0000313" key="3">
    <source>
        <dbReference type="Proteomes" id="UP001066276"/>
    </source>
</evidence>
<keyword evidence="1" id="KW-1133">Transmembrane helix</keyword>
<protein>
    <submittedName>
        <fullName evidence="2">Uncharacterized protein</fullName>
    </submittedName>
</protein>
<name>A0AAV7T243_PLEWA</name>
<sequence>MEQASRWAPLGSFRRVAGKGSCRLQILRAPRPTWRAITTCRAALGPADRRLLVCSTPHLPTVVCRSRRQRLSGAAIVRPGVCRLRREFAQMLICVYAVLFTFDIQLVTNVVWGAFHVVSALTPAPEKTTLTRLLVLFYNIRLKTRPCVLQGQQSKGEPGWLSRVGGPHFEEGLKRSTGSQKHRISPVSIDMVPLGGCGVVPARSGGTMRQAEAHGV</sequence>
<organism evidence="2 3">
    <name type="scientific">Pleurodeles waltl</name>
    <name type="common">Iberian ribbed newt</name>
    <dbReference type="NCBI Taxonomy" id="8319"/>
    <lineage>
        <taxon>Eukaryota</taxon>
        <taxon>Metazoa</taxon>
        <taxon>Chordata</taxon>
        <taxon>Craniata</taxon>
        <taxon>Vertebrata</taxon>
        <taxon>Euteleostomi</taxon>
        <taxon>Amphibia</taxon>
        <taxon>Batrachia</taxon>
        <taxon>Caudata</taxon>
        <taxon>Salamandroidea</taxon>
        <taxon>Salamandridae</taxon>
        <taxon>Pleurodelinae</taxon>
        <taxon>Pleurodeles</taxon>
    </lineage>
</organism>
<dbReference type="EMBL" id="JANPWB010000007">
    <property type="protein sequence ID" value="KAJ1170156.1"/>
    <property type="molecule type" value="Genomic_DNA"/>
</dbReference>
<dbReference type="AlphaFoldDB" id="A0AAV7T243"/>
<feature type="transmembrane region" description="Helical" evidence="1">
    <location>
        <begin position="93"/>
        <end position="115"/>
    </location>
</feature>
<evidence type="ECO:0000313" key="2">
    <source>
        <dbReference type="EMBL" id="KAJ1170156.1"/>
    </source>
</evidence>
<keyword evidence="1" id="KW-0472">Membrane</keyword>
<comment type="caution">
    <text evidence="2">The sequence shown here is derived from an EMBL/GenBank/DDBJ whole genome shotgun (WGS) entry which is preliminary data.</text>
</comment>
<accession>A0AAV7T243</accession>
<evidence type="ECO:0000256" key="1">
    <source>
        <dbReference type="SAM" id="Phobius"/>
    </source>
</evidence>
<dbReference type="Proteomes" id="UP001066276">
    <property type="component" value="Chromosome 4_1"/>
</dbReference>
<keyword evidence="1" id="KW-0812">Transmembrane</keyword>